<reference evidence="1 2" key="1">
    <citation type="journal article" date="2011" name="Front. Microbiol.">
        <title>Genomic signatures of strain selection and enhancement in Bacillus atrophaeus var. globigii, a historical biowarfare simulant.</title>
        <authorList>
            <person name="Gibbons H.S."/>
            <person name="Broomall S.M."/>
            <person name="McNew L.A."/>
            <person name="Daligault H."/>
            <person name="Chapman C."/>
            <person name="Bruce D."/>
            <person name="Karavis M."/>
            <person name="Krepps M."/>
            <person name="McGregor P.A."/>
            <person name="Hong C."/>
            <person name="Park K.H."/>
            <person name="Akmal A."/>
            <person name="Feldman A."/>
            <person name="Lin J.S."/>
            <person name="Chang W.E."/>
            <person name="Higgs B.W."/>
            <person name="Demirev P."/>
            <person name="Lindquist J."/>
            <person name="Liem A."/>
            <person name="Fochler E."/>
            <person name="Read T.D."/>
            <person name="Tapia R."/>
            <person name="Johnson S."/>
            <person name="Bishop-Lilly K.A."/>
            <person name="Detter C."/>
            <person name="Han C."/>
            <person name="Sozhamannan S."/>
            <person name="Rosenzweig C.N."/>
            <person name="Skowronski E.W."/>
        </authorList>
    </citation>
    <scope>NUCLEOTIDE SEQUENCE [LARGE SCALE GENOMIC DNA]</scope>
    <source>
        <strain evidence="1 2">Y4G10-17</strain>
    </source>
</reference>
<comment type="caution">
    <text evidence="1">The sequence shown here is derived from an EMBL/GenBank/DDBJ whole genome shotgun (WGS) entry which is preliminary data.</text>
</comment>
<evidence type="ECO:0000313" key="2">
    <source>
        <dbReference type="Proteomes" id="UP000287823"/>
    </source>
</evidence>
<evidence type="ECO:0008006" key="3">
    <source>
        <dbReference type="Google" id="ProtNLM"/>
    </source>
</evidence>
<name>A0A432WHY2_9GAMM</name>
<dbReference type="EMBL" id="PIPO01000003">
    <property type="protein sequence ID" value="RUO33279.1"/>
    <property type="molecule type" value="Genomic_DNA"/>
</dbReference>
<gene>
    <name evidence="1" type="ORF">CWE14_08640</name>
</gene>
<organism evidence="1 2">
    <name type="scientific">Aliidiomarina soli</name>
    <dbReference type="NCBI Taxonomy" id="1928574"/>
    <lineage>
        <taxon>Bacteria</taxon>
        <taxon>Pseudomonadati</taxon>
        <taxon>Pseudomonadota</taxon>
        <taxon>Gammaproteobacteria</taxon>
        <taxon>Alteromonadales</taxon>
        <taxon>Idiomarinaceae</taxon>
        <taxon>Aliidiomarina</taxon>
    </lineage>
</organism>
<keyword evidence="2" id="KW-1185">Reference proteome</keyword>
<dbReference type="InterPro" id="IPR018642">
    <property type="entry name" value="DUF2066"/>
</dbReference>
<dbReference type="Proteomes" id="UP000287823">
    <property type="component" value="Unassembled WGS sequence"/>
</dbReference>
<protein>
    <recommendedName>
        <fullName evidence="3">DUF2066 domain-containing protein</fullName>
    </recommendedName>
</protein>
<sequence>MLESLWLFIIPLHHLRQAGNVHFLLVSLNWAKSWVKPSQVTLFSYPLRVTSLTVLLLLSGTVQSNEITDLYESRLAVESQSRDERQDALRNAFEQVLVKVSGHQAVLEKDAVRSELGRHTNYLVQYSYATEGRQLLLRAQFDERRIEELLRRADATYWSARRPNVMLWIATDEDRGVQLLGRERDSRLIDALREQAQWRGMPISFPLLDLTDRMLVSPSDVWGRFDVPVLEATKRYPADGVVMLRVQQVDDQRWRGQWTLVVGNTRRNGQSYAADLEALGKDVMNEVTERVAAEYAVTYGEASEGDLTIRVTNLLDLERVLEAETMLGRLGAVERVTLTRYHQGTAEFKLRLLGDVGRALQALELENRMEPVVDPWSGTATPVMEYRWLR</sequence>
<proteinExistence type="predicted"/>
<accession>A0A432WHY2</accession>
<dbReference type="AlphaFoldDB" id="A0A432WHY2"/>
<dbReference type="Pfam" id="PF09839">
    <property type="entry name" value="DUF2066"/>
    <property type="match status" value="1"/>
</dbReference>
<evidence type="ECO:0000313" key="1">
    <source>
        <dbReference type="EMBL" id="RUO33279.1"/>
    </source>
</evidence>